<protein>
    <submittedName>
        <fullName evidence="2">Fucose-binding lectin</fullName>
    </submittedName>
</protein>
<evidence type="ECO:0000313" key="5">
    <source>
        <dbReference type="Proteomes" id="UP000180280"/>
    </source>
</evidence>
<feature type="domain" description="Calcium-mediated lectin" evidence="1">
    <location>
        <begin position="7"/>
        <end position="113"/>
    </location>
</feature>
<proteinExistence type="predicted"/>
<dbReference type="STRING" id="1903179.BI347_14290"/>
<gene>
    <name evidence="3" type="ORF">BI344_18965</name>
    <name evidence="2" type="ORF">BI347_14290</name>
</gene>
<evidence type="ECO:0000313" key="4">
    <source>
        <dbReference type="Proteomes" id="UP000180088"/>
    </source>
</evidence>
<accession>A0A1S1X4Z5</accession>
<dbReference type="EMBL" id="MKCT01000042">
    <property type="protein sequence ID" value="OHX19194.1"/>
    <property type="molecule type" value="Genomic_DNA"/>
</dbReference>
<organism evidence="2 4">
    <name type="scientific">Chromobacterium sphagni</name>
    <dbReference type="NCBI Taxonomy" id="1903179"/>
    <lineage>
        <taxon>Bacteria</taxon>
        <taxon>Pseudomonadati</taxon>
        <taxon>Pseudomonadota</taxon>
        <taxon>Betaproteobacteria</taxon>
        <taxon>Neisseriales</taxon>
        <taxon>Chromobacteriaceae</taxon>
        <taxon>Chromobacterium</taxon>
    </lineage>
</organism>
<comment type="caution">
    <text evidence="2">The sequence shown here is derived from an EMBL/GenBank/DDBJ whole genome shotgun (WGS) entry which is preliminary data.</text>
</comment>
<sequence length="114" mass="11761">MAQQGVFTLPARINFGATVLVNSAAVQQVAILVDNEVRATFSGSGVTDKNLGTQVINSGSGNVRVTVTANGKSSDLVSAQLVLANKINLAVLGSEDGTDMDYNDAIAILNWPLG</sequence>
<dbReference type="InterPro" id="IPR036684">
    <property type="entry name" value="Ca_lectin_sf"/>
</dbReference>
<evidence type="ECO:0000313" key="2">
    <source>
        <dbReference type="EMBL" id="OHX14543.1"/>
    </source>
</evidence>
<dbReference type="AlphaFoldDB" id="A0A1S1X4Z5"/>
<dbReference type="Proteomes" id="UP000180280">
    <property type="component" value="Unassembled WGS sequence"/>
</dbReference>
<dbReference type="InterPro" id="IPR010907">
    <property type="entry name" value="Ca-mediated_lectin"/>
</dbReference>
<dbReference type="Pfam" id="PF07472">
    <property type="entry name" value="PA-IIL"/>
    <property type="match status" value="1"/>
</dbReference>
<evidence type="ECO:0000259" key="1">
    <source>
        <dbReference type="Pfam" id="PF07472"/>
    </source>
</evidence>
<dbReference type="OrthoDB" id="4351109at2"/>
<reference evidence="4 5" key="1">
    <citation type="submission" date="2016-09" db="EMBL/GenBank/DDBJ databases">
        <title>Chromobacterium muskegensis sp. nov., an insecticidal bacterium isolated from Sphagnum bogs.</title>
        <authorList>
            <person name="Sparks M.E."/>
            <person name="Blackburn M.B."/>
            <person name="Gundersen-Rindal D.E."/>
            <person name="Mitchell A."/>
            <person name="Farrar R."/>
            <person name="Kuhar D."/>
        </authorList>
    </citation>
    <scope>NUCLEOTIDE SEQUENCE [LARGE SCALE GENOMIC DNA]</scope>
    <source>
        <strain evidence="3 5">14B-1</strain>
        <strain evidence="2 4">37-2</strain>
    </source>
</reference>
<dbReference type="Proteomes" id="UP000180088">
    <property type="component" value="Unassembled WGS sequence"/>
</dbReference>
<dbReference type="EMBL" id="MKCS01000001">
    <property type="protein sequence ID" value="OHX14543.1"/>
    <property type="molecule type" value="Genomic_DNA"/>
</dbReference>
<keyword evidence="5" id="KW-1185">Reference proteome</keyword>
<dbReference type="RefSeq" id="WP_071113835.1">
    <property type="nucleotide sequence ID" value="NZ_MKCS01000001.1"/>
</dbReference>
<name>A0A1S1X4Z5_9NEIS</name>
<evidence type="ECO:0000313" key="3">
    <source>
        <dbReference type="EMBL" id="OHX19194.1"/>
    </source>
</evidence>
<dbReference type="SUPFAM" id="SSF82026">
    <property type="entry name" value="Calcium-mediated lectin"/>
    <property type="match status" value="1"/>
</dbReference>
<dbReference type="Gene3D" id="2.60.120.400">
    <property type="entry name" value="Calcium-mediated lectin"/>
    <property type="match status" value="1"/>
</dbReference>